<dbReference type="EMBL" id="BK016180">
    <property type="protein sequence ID" value="DAG00473.1"/>
    <property type="molecule type" value="Genomic_DNA"/>
</dbReference>
<reference evidence="2" key="1">
    <citation type="journal article" date="2021" name="Proc. Natl. Acad. Sci. U.S.A.">
        <title>A Catalog of Tens of Thousands of Viruses from Human Metagenomes Reveals Hidden Associations with Chronic Diseases.</title>
        <authorList>
            <person name="Tisza M.J."/>
            <person name="Buck C.B."/>
        </authorList>
    </citation>
    <scope>NUCLEOTIDE SEQUENCE</scope>
    <source>
        <strain evidence="2">Ct3r22</strain>
    </source>
</reference>
<evidence type="ECO:0000313" key="2">
    <source>
        <dbReference type="EMBL" id="DAG00473.1"/>
    </source>
</evidence>
<keyword evidence="1" id="KW-1133">Transmembrane helix</keyword>
<keyword evidence="2" id="KW-0808">Transferase</keyword>
<feature type="transmembrane region" description="Helical" evidence="1">
    <location>
        <begin position="6"/>
        <end position="29"/>
    </location>
</feature>
<organism evidence="2">
    <name type="scientific">Siphoviridae sp. ct3r22</name>
    <dbReference type="NCBI Taxonomy" id="2825325"/>
    <lineage>
        <taxon>Viruses</taxon>
        <taxon>Duplodnaviria</taxon>
        <taxon>Heunggongvirae</taxon>
        <taxon>Uroviricota</taxon>
        <taxon>Caudoviricetes</taxon>
    </lineage>
</organism>
<keyword evidence="2" id="KW-0328">Glycosyltransferase</keyword>
<keyword evidence="1" id="KW-0812">Transmembrane</keyword>
<protein>
    <submittedName>
        <fullName evidence="2">Dolichol-phosphate mannosyltransferase subunit</fullName>
    </submittedName>
</protein>
<keyword evidence="1" id="KW-0472">Membrane</keyword>
<accession>A0A8S5V166</accession>
<dbReference type="GO" id="GO:0016757">
    <property type="term" value="F:glycosyltransferase activity"/>
    <property type="evidence" value="ECO:0007669"/>
    <property type="project" value="UniProtKB-KW"/>
</dbReference>
<proteinExistence type="predicted"/>
<evidence type="ECO:0000256" key="1">
    <source>
        <dbReference type="SAM" id="Phobius"/>
    </source>
</evidence>
<name>A0A8S5V166_9CAUD</name>
<sequence>MMLLQTVFPFYMVIIIGIYILIQILYMIIV</sequence>